<dbReference type="PROSITE" id="PS00678">
    <property type="entry name" value="WD_REPEATS_1"/>
    <property type="match status" value="1"/>
</dbReference>
<dbReference type="Pfam" id="PF00017">
    <property type="entry name" value="SH2"/>
    <property type="match status" value="1"/>
</dbReference>
<dbReference type="Gene3D" id="3.30.505.10">
    <property type="entry name" value="SH2 domain"/>
    <property type="match status" value="1"/>
</dbReference>
<dbReference type="PRINTS" id="PR00320">
    <property type="entry name" value="GPROTEINBRPT"/>
</dbReference>
<dbReference type="InterPro" id="IPR020472">
    <property type="entry name" value="WD40_PAC1"/>
</dbReference>
<dbReference type="PROSITE" id="PS50082">
    <property type="entry name" value="WD_REPEATS_2"/>
    <property type="match status" value="3"/>
</dbReference>
<dbReference type="WBParaSite" id="TASK_0000849301-mRNA-1">
    <property type="protein sequence ID" value="TASK_0000849301-mRNA-1"/>
    <property type="gene ID" value="TASK_0000849301"/>
</dbReference>
<evidence type="ECO:0000256" key="3">
    <source>
        <dbReference type="PROSITE-ProRule" id="PRU00191"/>
    </source>
</evidence>
<dbReference type="PROSITE" id="PS50001">
    <property type="entry name" value="SH2"/>
    <property type="match status" value="1"/>
</dbReference>
<dbReference type="InterPro" id="IPR000980">
    <property type="entry name" value="SH2"/>
</dbReference>
<protein>
    <submittedName>
        <fullName evidence="8">SH2 domain-containing protein</fullName>
    </submittedName>
</protein>
<dbReference type="Gene3D" id="2.130.10.10">
    <property type="entry name" value="YVTN repeat-like/Quinoprotein amine dehydrogenase"/>
    <property type="match status" value="1"/>
</dbReference>
<sequence length="522" mass="57629">MSKSPLFRLRGLFQSCFTPHNEDTYSESLSDAGSGIGVNASNGKVHEKRLERLVKIFSQYSCLRDKDLDHFHNLCSQPWFWGPLTRIEADALLHCAPDGSFIVRDSENDSSKFTLTFRFSSEVILNNRITQTGNEFGFIQARSILGFLILCCLRTDMYSSVSFQYSLKYKQEKVIIYGHCIRMSSLLTNAMPFSLSSTCFHPPIAHGDGIWCCSWRRRESDGKDLIITGCLDNTLKLWDWDGNALNLLGPLEGHRLGIVSVDINKPGTLAASGSLDNQASFIDEQNLLISLSVDVVLAFIGTIIFWDLEQRRQVSVFEGEPAETWSVAFSPDSRFIATGSHSGAVHMIGVESHKLESSIGLDGKFVYCLAYSHDGTRLAAGAVSGIVSIVDLRTGAIFPLDGHAVPVRSVAFSPDGRLLASAADDKQIRIYDANDGRLVASSLNGHSSWVVSAVFSPDNHHLATASTDKTVRVWDVAAKAEEHVFTDHEDQVWAVRYNDDGSYLLSVGGDQKIMIYTCPNHS</sequence>
<organism evidence="8">
    <name type="scientific">Taenia asiatica</name>
    <name type="common">Asian tapeworm</name>
    <dbReference type="NCBI Taxonomy" id="60517"/>
    <lineage>
        <taxon>Eukaryota</taxon>
        <taxon>Metazoa</taxon>
        <taxon>Spiralia</taxon>
        <taxon>Lophotrochozoa</taxon>
        <taxon>Platyhelminthes</taxon>
        <taxon>Cestoda</taxon>
        <taxon>Eucestoda</taxon>
        <taxon>Cyclophyllidea</taxon>
        <taxon>Taeniidae</taxon>
        <taxon>Taenia</taxon>
    </lineage>
</organism>
<reference evidence="6 7" key="2">
    <citation type="submission" date="2018-11" db="EMBL/GenBank/DDBJ databases">
        <authorList>
            <consortium name="Pathogen Informatics"/>
        </authorList>
    </citation>
    <scope>NUCLEOTIDE SEQUENCE [LARGE SCALE GENOMIC DNA]</scope>
</reference>
<dbReference type="InterPro" id="IPR001680">
    <property type="entry name" value="WD40_rpt"/>
</dbReference>
<dbReference type="SUPFAM" id="SSF55550">
    <property type="entry name" value="SH2 domain"/>
    <property type="match status" value="1"/>
</dbReference>
<dbReference type="CDD" id="cd00200">
    <property type="entry name" value="WD40"/>
    <property type="match status" value="1"/>
</dbReference>
<name>A0A158RA56_TAEAS</name>
<reference evidence="8" key="1">
    <citation type="submission" date="2016-04" db="UniProtKB">
        <authorList>
            <consortium name="WormBaseParasite"/>
        </authorList>
    </citation>
    <scope>IDENTIFICATION</scope>
</reference>
<dbReference type="InterPro" id="IPR051510">
    <property type="entry name" value="SKI8"/>
</dbReference>
<evidence type="ECO:0000256" key="4">
    <source>
        <dbReference type="PROSITE-ProRule" id="PRU00221"/>
    </source>
</evidence>
<accession>A0A158RA56</accession>
<keyword evidence="3" id="KW-0727">SH2 domain</keyword>
<evidence type="ECO:0000259" key="5">
    <source>
        <dbReference type="PROSITE" id="PS50001"/>
    </source>
</evidence>
<feature type="domain" description="SH2" evidence="5">
    <location>
        <begin position="79"/>
        <end position="138"/>
    </location>
</feature>
<gene>
    <name evidence="6" type="ORF">TASK_LOCUS8494</name>
</gene>
<feature type="repeat" description="WD" evidence="4">
    <location>
        <begin position="443"/>
        <end position="484"/>
    </location>
</feature>
<dbReference type="Pfam" id="PF00400">
    <property type="entry name" value="WD40"/>
    <property type="match status" value="7"/>
</dbReference>
<dbReference type="SMART" id="SM00320">
    <property type="entry name" value="WD40"/>
    <property type="match status" value="7"/>
</dbReference>
<dbReference type="SMART" id="SM00252">
    <property type="entry name" value="SH2"/>
    <property type="match status" value="1"/>
</dbReference>
<dbReference type="AlphaFoldDB" id="A0A158RA56"/>
<dbReference type="SUPFAM" id="SSF50978">
    <property type="entry name" value="WD40 repeat-like"/>
    <property type="match status" value="1"/>
</dbReference>
<keyword evidence="1 4" id="KW-0853">WD repeat</keyword>
<keyword evidence="7" id="KW-1185">Reference proteome</keyword>
<evidence type="ECO:0000313" key="7">
    <source>
        <dbReference type="Proteomes" id="UP000282613"/>
    </source>
</evidence>
<dbReference type="InterPro" id="IPR036322">
    <property type="entry name" value="WD40_repeat_dom_sf"/>
</dbReference>
<evidence type="ECO:0000313" key="8">
    <source>
        <dbReference type="WBParaSite" id="TASK_0000849301-mRNA-1"/>
    </source>
</evidence>
<dbReference type="PANTHER" id="PTHR44090:SF1">
    <property type="entry name" value="SUPERKILLER COMPLEX PROTEIN 8"/>
    <property type="match status" value="1"/>
</dbReference>
<dbReference type="InterPro" id="IPR036860">
    <property type="entry name" value="SH2_dom_sf"/>
</dbReference>
<dbReference type="PANTHER" id="PTHR44090">
    <property type="entry name" value="WD REPEAT-CONTAINING PROTEIN 61"/>
    <property type="match status" value="1"/>
</dbReference>
<feature type="repeat" description="WD" evidence="4">
    <location>
        <begin position="400"/>
        <end position="441"/>
    </location>
</feature>
<dbReference type="GO" id="GO:0016593">
    <property type="term" value="C:Cdc73/Paf1 complex"/>
    <property type="evidence" value="ECO:0007669"/>
    <property type="project" value="TreeGrafter"/>
</dbReference>
<proteinExistence type="predicted"/>
<dbReference type="STRING" id="60517.A0A158RA56"/>
<keyword evidence="2" id="KW-0677">Repeat</keyword>
<evidence type="ECO:0000256" key="1">
    <source>
        <dbReference type="ARBA" id="ARBA00022574"/>
    </source>
</evidence>
<dbReference type="OrthoDB" id="17410at2759"/>
<dbReference type="Proteomes" id="UP000282613">
    <property type="component" value="Unassembled WGS sequence"/>
</dbReference>
<dbReference type="InterPro" id="IPR015943">
    <property type="entry name" value="WD40/YVTN_repeat-like_dom_sf"/>
</dbReference>
<evidence type="ECO:0000256" key="2">
    <source>
        <dbReference type="ARBA" id="ARBA00022737"/>
    </source>
</evidence>
<dbReference type="InterPro" id="IPR019775">
    <property type="entry name" value="WD40_repeat_CS"/>
</dbReference>
<dbReference type="EMBL" id="UYRS01018816">
    <property type="protein sequence ID" value="VDK40426.1"/>
    <property type="molecule type" value="Genomic_DNA"/>
</dbReference>
<dbReference type="PROSITE" id="PS50294">
    <property type="entry name" value="WD_REPEATS_REGION"/>
    <property type="match status" value="3"/>
</dbReference>
<evidence type="ECO:0000313" key="6">
    <source>
        <dbReference type="EMBL" id="VDK40426.1"/>
    </source>
</evidence>
<feature type="repeat" description="WD" evidence="4">
    <location>
        <begin position="485"/>
        <end position="522"/>
    </location>
</feature>